<dbReference type="Proteomes" id="UP000737171">
    <property type="component" value="Unassembled WGS sequence"/>
</dbReference>
<evidence type="ECO:0000313" key="3">
    <source>
        <dbReference type="Proteomes" id="UP000737171"/>
    </source>
</evidence>
<protein>
    <recommendedName>
        <fullName evidence="4">Energy transducer TonB</fullName>
    </recommendedName>
</protein>
<keyword evidence="3" id="KW-1185">Reference proteome</keyword>
<dbReference type="EMBL" id="JABRWJ010000007">
    <property type="protein sequence ID" value="NRF69969.1"/>
    <property type="molecule type" value="Genomic_DNA"/>
</dbReference>
<sequence length="167" mass="18122">MKSKRWPHRVSALLLVGGCSSPTPPPPAPARPAPPPAAAARPAPTPAPAPTAIKPAPQKRARNWDEYRVIAAQRIVAASRSASYDGVPPEPLLAIPVLEIELNGDGSVRRVSVMRQPSQARDTVQLAIDAVHRAAPFAEVSHLPKPWKFTEVFLFADDRRFKPRSLD</sequence>
<name>A0ABX2ENA4_9BURK</name>
<evidence type="ECO:0000256" key="1">
    <source>
        <dbReference type="SAM" id="MobiDB-lite"/>
    </source>
</evidence>
<reference evidence="2 3" key="1">
    <citation type="submission" date="2020-05" db="EMBL/GenBank/DDBJ databases">
        <title>Aquincola sp. isolate from soil.</title>
        <authorList>
            <person name="Han J."/>
            <person name="Kim D.-U."/>
        </authorList>
    </citation>
    <scope>NUCLEOTIDE SEQUENCE [LARGE SCALE GENOMIC DNA]</scope>
    <source>
        <strain evidence="2 3">S2</strain>
    </source>
</reference>
<organism evidence="2 3">
    <name type="scientific">Pseudaquabacterium terrae</name>
    <dbReference type="NCBI Taxonomy" id="2732868"/>
    <lineage>
        <taxon>Bacteria</taxon>
        <taxon>Pseudomonadati</taxon>
        <taxon>Pseudomonadota</taxon>
        <taxon>Betaproteobacteria</taxon>
        <taxon>Burkholderiales</taxon>
        <taxon>Sphaerotilaceae</taxon>
        <taxon>Pseudaquabacterium</taxon>
    </lineage>
</organism>
<evidence type="ECO:0008006" key="4">
    <source>
        <dbReference type="Google" id="ProtNLM"/>
    </source>
</evidence>
<feature type="region of interest" description="Disordered" evidence="1">
    <location>
        <begin position="16"/>
        <end position="61"/>
    </location>
</feature>
<gene>
    <name evidence="2" type="ORF">HLB44_23475</name>
</gene>
<proteinExistence type="predicted"/>
<accession>A0ABX2ENA4</accession>
<evidence type="ECO:0000313" key="2">
    <source>
        <dbReference type="EMBL" id="NRF69969.1"/>
    </source>
</evidence>
<comment type="caution">
    <text evidence="2">The sequence shown here is derived from an EMBL/GenBank/DDBJ whole genome shotgun (WGS) entry which is preliminary data.</text>
</comment>
<feature type="compositionally biased region" description="Pro residues" evidence="1">
    <location>
        <begin position="22"/>
        <end position="49"/>
    </location>
</feature>